<reference evidence="2 3" key="1">
    <citation type="journal article" date="2020" name="BMC Genomics">
        <title>Intraspecific diversification of the crop wild relative Brassica cretica Lam. using demographic model selection.</title>
        <authorList>
            <person name="Kioukis A."/>
            <person name="Michalopoulou V.A."/>
            <person name="Briers L."/>
            <person name="Pirintsos S."/>
            <person name="Studholme D.J."/>
            <person name="Pavlidis P."/>
            <person name="Sarris P.F."/>
        </authorList>
    </citation>
    <scope>NUCLEOTIDE SEQUENCE [LARGE SCALE GENOMIC DNA]</scope>
    <source>
        <strain evidence="3">cv. PFS-1207/04</strain>
    </source>
</reference>
<evidence type="ECO:0000256" key="1">
    <source>
        <dbReference type="SAM" id="MobiDB-lite"/>
    </source>
</evidence>
<feature type="compositionally biased region" description="Basic and acidic residues" evidence="1">
    <location>
        <begin position="51"/>
        <end position="75"/>
    </location>
</feature>
<gene>
    <name evidence="2" type="ORF">DY000_02013606</name>
</gene>
<keyword evidence="3" id="KW-1185">Reference proteome</keyword>
<accession>A0ABQ7CSR2</accession>
<feature type="region of interest" description="Disordered" evidence="1">
    <location>
        <begin position="1"/>
        <end position="75"/>
    </location>
</feature>
<feature type="compositionally biased region" description="Polar residues" evidence="1">
    <location>
        <begin position="22"/>
        <end position="50"/>
    </location>
</feature>
<organism evidence="2 3">
    <name type="scientific">Brassica cretica</name>
    <name type="common">Mustard</name>
    <dbReference type="NCBI Taxonomy" id="69181"/>
    <lineage>
        <taxon>Eukaryota</taxon>
        <taxon>Viridiplantae</taxon>
        <taxon>Streptophyta</taxon>
        <taxon>Embryophyta</taxon>
        <taxon>Tracheophyta</taxon>
        <taxon>Spermatophyta</taxon>
        <taxon>Magnoliopsida</taxon>
        <taxon>eudicotyledons</taxon>
        <taxon>Gunneridae</taxon>
        <taxon>Pentapetalae</taxon>
        <taxon>rosids</taxon>
        <taxon>malvids</taxon>
        <taxon>Brassicales</taxon>
        <taxon>Brassicaceae</taxon>
        <taxon>Brassiceae</taxon>
        <taxon>Brassica</taxon>
    </lineage>
</organism>
<name>A0ABQ7CSR2_BRACR</name>
<dbReference type="EMBL" id="QGKV02000759">
    <property type="protein sequence ID" value="KAF3562434.1"/>
    <property type="molecule type" value="Genomic_DNA"/>
</dbReference>
<proteinExistence type="predicted"/>
<feature type="compositionally biased region" description="Basic and acidic residues" evidence="1">
    <location>
        <begin position="8"/>
        <end position="21"/>
    </location>
</feature>
<comment type="caution">
    <text evidence="2">The sequence shown here is derived from an EMBL/GenBank/DDBJ whole genome shotgun (WGS) entry which is preliminary data.</text>
</comment>
<evidence type="ECO:0000313" key="3">
    <source>
        <dbReference type="Proteomes" id="UP000266723"/>
    </source>
</evidence>
<sequence length="75" mass="8937">MRRRQRRNAGDLKIGKLRSDDFNSPLSRPFYNNRTIDSPLFQPTGQTISRRSYEGFREGTAEPESREHIVWRRPM</sequence>
<dbReference type="Proteomes" id="UP000266723">
    <property type="component" value="Unassembled WGS sequence"/>
</dbReference>
<evidence type="ECO:0000313" key="2">
    <source>
        <dbReference type="EMBL" id="KAF3562434.1"/>
    </source>
</evidence>
<protein>
    <submittedName>
        <fullName evidence="2">Uncharacterized protein</fullName>
    </submittedName>
</protein>